<keyword evidence="4" id="KW-0614">Plasmid</keyword>
<dbReference type="InterPro" id="IPR036761">
    <property type="entry name" value="TTHA0802/YceI-like_sf"/>
</dbReference>
<name>A0A1E1F914_9SPHN</name>
<geneLocation type="plasmid" evidence="4">
    <name>pSCLO_6</name>
</geneLocation>
<dbReference type="KEGG" id="sclo:SCLO_6000380"/>
<protein>
    <recommendedName>
        <fullName evidence="2">Lipid/polyisoprenoid-binding YceI-like domain-containing protein</fullName>
    </recommendedName>
</protein>
<dbReference type="PANTHER" id="PTHR34406:SF1">
    <property type="entry name" value="PROTEIN YCEI"/>
    <property type="match status" value="1"/>
</dbReference>
<dbReference type="EMBL" id="AP017655">
    <property type="protein sequence ID" value="BAV64091.1"/>
    <property type="molecule type" value="Genomic_DNA"/>
</dbReference>
<dbReference type="KEGG" id="sclo:SCLO_1010510"/>
<dbReference type="InterPro" id="IPR007372">
    <property type="entry name" value="Lipid/polyisoprenoid-bd_YceI"/>
</dbReference>
<evidence type="ECO:0000313" key="4">
    <source>
        <dbReference type="EMBL" id="BAV66987.1"/>
    </source>
</evidence>
<gene>
    <name evidence="3" type="ORF">SCLO_1010510</name>
    <name evidence="4" type="ORF">SCLO_6000380</name>
</gene>
<feature type="signal peptide" evidence="1">
    <location>
        <begin position="1"/>
        <end position="25"/>
    </location>
</feature>
<dbReference type="AlphaFoldDB" id="A0A1E1F914"/>
<dbReference type="Proteomes" id="UP000218272">
    <property type="component" value="Plasmid pSCLO_6"/>
</dbReference>
<dbReference type="Gene3D" id="2.40.128.110">
    <property type="entry name" value="Lipid/polyisoprenoid-binding, YceI-like"/>
    <property type="match status" value="1"/>
</dbReference>
<evidence type="ECO:0000313" key="3">
    <source>
        <dbReference type="EMBL" id="BAV64091.1"/>
    </source>
</evidence>
<keyword evidence="1" id="KW-0732">Signal</keyword>
<evidence type="ECO:0000256" key="1">
    <source>
        <dbReference type="SAM" id="SignalP"/>
    </source>
</evidence>
<dbReference type="SUPFAM" id="SSF101874">
    <property type="entry name" value="YceI-like"/>
    <property type="match status" value="1"/>
</dbReference>
<evidence type="ECO:0000313" key="5">
    <source>
        <dbReference type="Proteomes" id="UP000218272"/>
    </source>
</evidence>
<dbReference type="PANTHER" id="PTHR34406">
    <property type="entry name" value="PROTEIN YCEI"/>
    <property type="match status" value="1"/>
</dbReference>
<organism evidence="4 5">
    <name type="scientific">Sphingobium cloacae</name>
    <dbReference type="NCBI Taxonomy" id="120107"/>
    <lineage>
        <taxon>Bacteria</taxon>
        <taxon>Pseudomonadati</taxon>
        <taxon>Pseudomonadota</taxon>
        <taxon>Alphaproteobacteria</taxon>
        <taxon>Sphingomonadales</taxon>
        <taxon>Sphingomonadaceae</taxon>
        <taxon>Sphingobium</taxon>
    </lineage>
</organism>
<geneLocation type="plasmid" evidence="5">
    <name>psclo_6 dna</name>
</geneLocation>
<dbReference type="Pfam" id="PF04264">
    <property type="entry name" value="YceI"/>
    <property type="match status" value="1"/>
</dbReference>
<sequence length="193" mass="20501">MRAIFLYPIAATALAASLLNAPAVAAPAPTWTVNKAQSRLGFQASMNGQAISGAFRRFDARIAFDPANLSGSSVVAVIDTGSAATGDATRDESLPTPDWFNTKVFPRATFTSKSFKSLGGNRYQAAGTLNIRGVNRPVVLPFQLNINRGEARMQGSLVIDRRWFGVGRGQFASTDAVAANVRVNVTIQAARAK</sequence>
<dbReference type="SMART" id="SM00867">
    <property type="entry name" value="YceI"/>
    <property type="match status" value="1"/>
</dbReference>
<accession>A0A1E1F914</accession>
<dbReference type="Proteomes" id="UP000218272">
    <property type="component" value="Chromosome SCLO_1"/>
</dbReference>
<dbReference type="EMBL" id="AP017660">
    <property type="protein sequence ID" value="BAV66987.1"/>
    <property type="molecule type" value="Genomic_DNA"/>
</dbReference>
<feature type="domain" description="Lipid/polyisoprenoid-binding YceI-like" evidence="2">
    <location>
        <begin position="30"/>
        <end position="190"/>
    </location>
</feature>
<feature type="chain" id="PRO_5013494420" description="Lipid/polyisoprenoid-binding YceI-like domain-containing protein" evidence="1">
    <location>
        <begin position="26"/>
        <end position="193"/>
    </location>
</feature>
<keyword evidence="5" id="KW-1185">Reference proteome</keyword>
<evidence type="ECO:0000259" key="2">
    <source>
        <dbReference type="SMART" id="SM00867"/>
    </source>
</evidence>
<reference evidence="4 5" key="1">
    <citation type="submission" date="2016-10" db="EMBL/GenBank/DDBJ databases">
        <title>Complete Genome Sequence of the Nonylphenol-Degrading Bacterium Sphingobium cloacae JCM 10874T.</title>
        <authorList>
            <person name="Ootsuka M."/>
            <person name="Nishizawa T."/>
            <person name="Ohta H."/>
        </authorList>
    </citation>
    <scope>NUCLEOTIDE SEQUENCE [LARGE SCALE GENOMIC DNA]</scope>
    <source>
        <strain evidence="4 5">JCM 10874</strain>
        <plasmid evidence="4">pSCLO_6</plasmid>
        <plasmid evidence="5">psclo_6 dna</plasmid>
    </source>
</reference>
<proteinExistence type="predicted"/>
<dbReference type="RefSeq" id="WP_066522462.1">
    <property type="nucleotide sequence ID" value="NZ_AP017655.1"/>
</dbReference>
<dbReference type="OrthoDB" id="1247465at2"/>